<name>A0A0G4LMX3_VERLO</name>
<dbReference type="Proteomes" id="UP000044602">
    <property type="component" value="Unassembled WGS sequence"/>
</dbReference>
<evidence type="ECO:0000313" key="4">
    <source>
        <dbReference type="Proteomes" id="UP000044602"/>
    </source>
</evidence>
<evidence type="ECO:0000313" key="5">
    <source>
        <dbReference type="Proteomes" id="UP000045706"/>
    </source>
</evidence>
<accession>A0A0G4LMX3</accession>
<dbReference type="EMBL" id="CVQI01010001">
    <property type="protein sequence ID" value="CRK19315.1"/>
    <property type="molecule type" value="Genomic_DNA"/>
</dbReference>
<keyword evidence="4" id="KW-1185">Reference proteome</keyword>
<proteinExistence type="predicted"/>
<dbReference type="EMBL" id="CVQH01015557">
    <property type="protein sequence ID" value="CRK23386.1"/>
    <property type="molecule type" value="Genomic_DNA"/>
</dbReference>
<protein>
    <submittedName>
        <fullName evidence="3">Uncharacterized protein</fullName>
    </submittedName>
</protein>
<feature type="compositionally biased region" description="Polar residues" evidence="1">
    <location>
        <begin position="1"/>
        <end position="26"/>
    </location>
</feature>
<organism evidence="3 4">
    <name type="scientific">Verticillium longisporum</name>
    <name type="common">Verticillium dahliae var. longisporum</name>
    <dbReference type="NCBI Taxonomy" id="100787"/>
    <lineage>
        <taxon>Eukaryota</taxon>
        <taxon>Fungi</taxon>
        <taxon>Dikarya</taxon>
        <taxon>Ascomycota</taxon>
        <taxon>Pezizomycotina</taxon>
        <taxon>Sordariomycetes</taxon>
        <taxon>Hypocreomycetidae</taxon>
        <taxon>Glomerellales</taxon>
        <taxon>Plectosphaerellaceae</taxon>
        <taxon>Verticillium</taxon>
    </lineage>
</organism>
<evidence type="ECO:0000313" key="3">
    <source>
        <dbReference type="EMBL" id="CRK23386.1"/>
    </source>
</evidence>
<feature type="compositionally biased region" description="Polar residues" evidence="1">
    <location>
        <begin position="48"/>
        <end position="63"/>
    </location>
</feature>
<feature type="region of interest" description="Disordered" evidence="1">
    <location>
        <begin position="1"/>
        <end position="75"/>
    </location>
</feature>
<evidence type="ECO:0000313" key="2">
    <source>
        <dbReference type="EMBL" id="CRK19315.1"/>
    </source>
</evidence>
<dbReference type="Proteomes" id="UP000045706">
    <property type="component" value="Unassembled WGS sequence"/>
</dbReference>
<dbReference type="AlphaFoldDB" id="A0A0G4LMX3"/>
<gene>
    <name evidence="3" type="ORF">BN1708_003656</name>
    <name evidence="2" type="ORF">BN1723_002529</name>
</gene>
<evidence type="ECO:0000256" key="1">
    <source>
        <dbReference type="SAM" id="MobiDB-lite"/>
    </source>
</evidence>
<sequence length="101" mass="11163">MSGRNNSAWRQQGTTQGPSSNVSNAGTFEESPATNQQGANGGQGYSQTTVFDQELTARNNAYETEQERERQRGYPGVAVLPKRAVETQEYCRATAMFRKKP</sequence>
<reference evidence="4 5" key="1">
    <citation type="submission" date="2015-05" db="EMBL/GenBank/DDBJ databases">
        <authorList>
            <person name="Fogelqvist Johan"/>
        </authorList>
    </citation>
    <scope>NUCLEOTIDE SEQUENCE [LARGE SCALE GENOMIC DNA]</scope>
    <source>
        <strain evidence="3">VL1</strain>
        <strain evidence="2">VL2</strain>
    </source>
</reference>